<dbReference type="RefSeq" id="WP_187966761.1">
    <property type="nucleotide sequence ID" value="NZ_JACVDC010000066.1"/>
</dbReference>
<feature type="binding site" evidence="1">
    <location>
        <position position="314"/>
    </location>
    <ligand>
        <name>Zn(2+)</name>
        <dbReference type="ChEBI" id="CHEBI:29105"/>
    </ligand>
</feature>
<keyword evidence="1" id="KW-0862">Zinc</keyword>
<gene>
    <name evidence="2" type="ORF">IBL28_16765</name>
</gene>
<evidence type="ECO:0000313" key="2">
    <source>
        <dbReference type="EMBL" id="MBC9797628.1"/>
    </source>
</evidence>
<dbReference type="Pfam" id="PF05147">
    <property type="entry name" value="LANC_like"/>
    <property type="match status" value="1"/>
</dbReference>
<evidence type="ECO:0000256" key="1">
    <source>
        <dbReference type="PIRSR" id="PIRSR607822-1"/>
    </source>
</evidence>
<comment type="caution">
    <text evidence="2">The sequence shown here is derived from an EMBL/GenBank/DDBJ whole genome shotgun (WGS) entry which is preliminary data.</text>
</comment>
<keyword evidence="3" id="KW-1185">Reference proteome</keyword>
<keyword evidence="1" id="KW-0479">Metal-binding</keyword>
<feature type="binding site" evidence="1">
    <location>
        <position position="263"/>
    </location>
    <ligand>
        <name>Zn(2+)</name>
        <dbReference type="ChEBI" id="CHEBI:29105"/>
    </ligand>
</feature>
<dbReference type="AlphaFoldDB" id="A0A926JUT5"/>
<dbReference type="PANTHER" id="PTHR12736:SF7">
    <property type="entry name" value="LANC-LIKE PROTEIN 3"/>
    <property type="match status" value="1"/>
</dbReference>
<evidence type="ECO:0000313" key="3">
    <source>
        <dbReference type="Proteomes" id="UP000653730"/>
    </source>
</evidence>
<dbReference type="InterPro" id="IPR033889">
    <property type="entry name" value="LanC"/>
</dbReference>
<dbReference type="GO" id="GO:0031179">
    <property type="term" value="P:peptide modification"/>
    <property type="evidence" value="ECO:0007669"/>
    <property type="project" value="InterPro"/>
</dbReference>
<dbReference type="SMART" id="SM01260">
    <property type="entry name" value="LANC_like"/>
    <property type="match status" value="1"/>
</dbReference>
<dbReference type="PANTHER" id="PTHR12736">
    <property type="entry name" value="LANC-LIKE PROTEIN"/>
    <property type="match status" value="1"/>
</dbReference>
<dbReference type="CDD" id="cd04793">
    <property type="entry name" value="LanC"/>
    <property type="match status" value="1"/>
</dbReference>
<dbReference type="GO" id="GO:0005886">
    <property type="term" value="C:plasma membrane"/>
    <property type="evidence" value="ECO:0007669"/>
    <property type="project" value="TreeGrafter"/>
</dbReference>
<dbReference type="Gene3D" id="1.50.10.20">
    <property type="match status" value="1"/>
</dbReference>
<dbReference type="GO" id="GO:0046872">
    <property type="term" value="F:metal ion binding"/>
    <property type="evidence" value="ECO:0007669"/>
    <property type="project" value="UniProtKB-KW"/>
</dbReference>
<reference evidence="2 3" key="1">
    <citation type="submission" date="2020-09" db="EMBL/GenBank/DDBJ databases">
        <title>Sinomicrobium weinanense sp. nov., a halophilic bacteria isolated from saline-alkali soil.</title>
        <authorList>
            <person name="Wu P."/>
            <person name="Ren H."/>
            <person name="Mei Y."/>
            <person name="Liang Y."/>
            <person name="Chen Z."/>
        </authorList>
    </citation>
    <scope>NUCLEOTIDE SEQUENCE [LARGE SCALE GENOMIC DNA]</scope>
    <source>
        <strain evidence="2 3">FJxs</strain>
    </source>
</reference>
<dbReference type="PRINTS" id="PR01955">
    <property type="entry name" value="LANCFRANKIA"/>
</dbReference>
<dbReference type="SUPFAM" id="SSF158745">
    <property type="entry name" value="LanC-like"/>
    <property type="match status" value="1"/>
</dbReference>
<accession>A0A926JUT5</accession>
<name>A0A926JUT5_9FLAO</name>
<organism evidence="2 3">
    <name type="scientific">Sinomicrobium weinanense</name>
    <dbReference type="NCBI Taxonomy" id="2842200"/>
    <lineage>
        <taxon>Bacteria</taxon>
        <taxon>Pseudomonadati</taxon>
        <taxon>Bacteroidota</taxon>
        <taxon>Flavobacteriia</taxon>
        <taxon>Flavobacteriales</taxon>
        <taxon>Flavobacteriaceae</taxon>
        <taxon>Sinomicrobium</taxon>
    </lineage>
</organism>
<sequence>MEKEELLHAKLKEISHILREKYKESDQTGVLAGTSGIALFQFHYSKFLDTDEFADIGAEILTDGIERINNGYGFPTYCSGLAGTGWVVDHLEQQDFMDAESDELLAELDHYLHGVMVSDIKEGNYDFLHGALGYGFYFLKRYGNTRSAGLKERYKNHLYELIGLLSELAETDGDKIKWLSVLNRETGEKGYNLSLSHGMSSIVNFLSRLYKHDIFRTQVHPLLKGGVAYILSHKNEDSSVMSLFPAWVKEGEDYDRTSRLAWCYGDPGVGVSLWQASKSLEDTGLGQTAVEILKHATRRTAPESSMVRDAGLCHGSFGNAQIFNRMYAETGEEAFREAAAFWLSDGLEKAVYEDGYAGFKQWRGQDREWRGELTLLEGIAGIGLSIISHLSGDNSWDECLMIG</sequence>
<protein>
    <submittedName>
        <fullName evidence="2">Lanthionine synthetase C family protein</fullName>
    </submittedName>
</protein>
<dbReference type="Proteomes" id="UP000653730">
    <property type="component" value="Unassembled WGS sequence"/>
</dbReference>
<feature type="binding site" evidence="1">
    <location>
        <position position="313"/>
    </location>
    <ligand>
        <name>Zn(2+)</name>
        <dbReference type="ChEBI" id="CHEBI:29105"/>
    </ligand>
</feature>
<dbReference type="InterPro" id="IPR007822">
    <property type="entry name" value="LANC-like"/>
</dbReference>
<dbReference type="PRINTS" id="PR01950">
    <property type="entry name" value="LANCSUPER"/>
</dbReference>
<dbReference type="EMBL" id="JACVDC010000066">
    <property type="protein sequence ID" value="MBC9797628.1"/>
    <property type="molecule type" value="Genomic_DNA"/>
</dbReference>
<proteinExistence type="predicted"/>